<dbReference type="InterPro" id="IPR005549">
    <property type="entry name" value="Kinetochore_Nuf2_N"/>
</dbReference>
<evidence type="ECO:0000256" key="12">
    <source>
        <dbReference type="SAM" id="Coils"/>
    </source>
</evidence>
<protein>
    <recommendedName>
        <fullName evidence="13">Kinetochore protein Nuf2 N-terminal domain-containing protein</fullName>
    </recommendedName>
</protein>
<evidence type="ECO:0000313" key="14">
    <source>
        <dbReference type="EMBL" id="KAL3784705.1"/>
    </source>
</evidence>
<keyword evidence="7" id="KW-0995">Kinetochore</keyword>
<dbReference type="Pfam" id="PF03800">
    <property type="entry name" value="Nuf2"/>
    <property type="match status" value="1"/>
</dbReference>
<comment type="caution">
    <text evidence="14">The sequence shown here is derived from an EMBL/GenBank/DDBJ whole genome shotgun (WGS) entry which is preliminary data.</text>
</comment>
<evidence type="ECO:0000256" key="10">
    <source>
        <dbReference type="ARBA" id="ARBA00023306"/>
    </source>
</evidence>
<accession>A0ABD3P999</accession>
<organism evidence="14 15">
    <name type="scientific">Cyclotella cryptica</name>
    <dbReference type="NCBI Taxonomy" id="29204"/>
    <lineage>
        <taxon>Eukaryota</taxon>
        <taxon>Sar</taxon>
        <taxon>Stramenopiles</taxon>
        <taxon>Ochrophyta</taxon>
        <taxon>Bacillariophyta</taxon>
        <taxon>Coscinodiscophyceae</taxon>
        <taxon>Thalassiosirophycidae</taxon>
        <taxon>Stephanodiscales</taxon>
        <taxon>Stephanodiscaceae</taxon>
        <taxon>Cyclotella</taxon>
    </lineage>
</organism>
<dbReference type="AlphaFoldDB" id="A0ABD3P999"/>
<evidence type="ECO:0000256" key="3">
    <source>
        <dbReference type="ARBA" id="ARBA00005498"/>
    </source>
</evidence>
<keyword evidence="15" id="KW-1185">Reference proteome</keyword>
<dbReference type="GO" id="GO:0051301">
    <property type="term" value="P:cell division"/>
    <property type="evidence" value="ECO:0007669"/>
    <property type="project" value="UniProtKB-KW"/>
</dbReference>
<comment type="similarity">
    <text evidence="3">Belongs to the NUF2 family.</text>
</comment>
<evidence type="ECO:0000256" key="2">
    <source>
        <dbReference type="ARBA" id="ARBA00004629"/>
    </source>
</evidence>
<evidence type="ECO:0000256" key="9">
    <source>
        <dbReference type="ARBA" id="ARBA00023242"/>
    </source>
</evidence>
<comment type="subcellular location">
    <subcellularLocation>
        <location evidence="2">Chromosome</location>
        <location evidence="2">Centromere</location>
        <location evidence="2">Kinetochore</location>
    </subcellularLocation>
    <subcellularLocation>
        <location evidence="1">Nucleus</location>
    </subcellularLocation>
</comment>
<keyword evidence="10" id="KW-0131">Cell cycle</keyword>
<evidence type="ECO:0000256" key="7">
    <source>
        <dbReference type="ARBA" id="ARBA00022838"/>
    </source>
</evidence>
<evidence type="ECO:0000313" key="15">
    <source>
        <dbReference type="Proteomes" id="UP001516023"/>
    </source>
</evidence>
<evidence type="ECO:0000256" key="5">
    <source>
        <dbReference type="ARBA" id="ARBA00022618"/>
    </source>
</evidence>
<dbReference type="EMBL" id="JABMIG020000230">
    <property type="protein sequence ID" value="KAL3784705.1"/>
    <property type="molecule type" value="Genomic_DNA"/>
</dbReference>
<evidence type="ECO:0000259" key="13">
    <source>
        <dbReference type="Pfam" id="PF03800"/>
    </source>
</evidence>
<keyword evidence="9" id="KW-0539">Nucleus</keyword>
<keyword evidence="4" id="KW-0158">Chromosome</keyword>
<dbReference type="InterPro" id="IPR038275">
    <property type="entry name" value="Nuf2_N_sf"/>
</dbReference>
<evidence type="ECO:0000256" key="11">
    <source>
        <dbReference type="ARBA" id="ARBA00023328"/>
    </source>
</evidence>
<evidence type="ECO:0000256" key="1">
    <source>
        <dbReference type="ARBA" id="ARBA00004123"/>
    </source>
</evidence>
<gene>
    <name evidence="14" type="ORF">HJC23_007714</name>
</gene>
<dbReference type="PANTHER" id="PTHR21650">
    <property type="entry name" value="MEMBRALIN/KINETOCHORE PROTEIN NUF2"/>
    <property type="match status" value="1"/>
</dbReference>
<keyword evidence="5" id="KW-0132">Cell division</keyword>
<dbReference type="GO" id="GO:0005634">
    <property type="term" value="C:nucleus"/>
    <property type="evidence" value="ECO:0007669"/>
    <property type="project" value="UniProtKB-SubCell"/>
</dbReference>
<feature type="domain" description="Kinetochore protein Nuf2 N-terminal" evidence="13">
    <location>
        <begin position="6"/>
        <end position="156"/>
    </location>
</feature>
<keyword evidence="11" id="KW-0137">Centromere</keyword>
<dbReference type="Gene3D" id="1.10.418.60">
    <property type="entry name" value="Ncd80 complex, Nuf2 subunit"/>
    <property type="match status" value="1"/>
</dbReference>
<feature type="coiled-coil region" evidence="12">
    <location>
        <begin position="178"/>
        <end position="436"/>
    </location>
</feature>
<evidence type="ECO:0000256" key="4">
    <source>
        <dbReference type="ARBA" id="ARBA00022454"/>
    </source>
</evidence>
<reference evidence="14 15" key="1">
    <citation type="journal article" date="2020" name="G3 (Bethesda)">
        <title>Improved Reference Genome for Cyclotella cryptica CCMP332, a Model for Cell Wall Morphogenesis, Salinity Adaptation, and Lipid Production in Diatoms (Bacillariophyta).</title>
        <authorList>
            <person name="Roberts W.R."/>
            <person name="Downey K.M."/>
            <person name="Ruck E.C."/>
            <person name="Traller J.C."/>
            <person name="Alverson A.J."/>
        </authorList>
    </citation>
    <scope>NUCLEOTIDE SEQUENCE [LARGE SCALE GENOMIC DNA]</scope>
    <source>
        <strain evidence="14 15">CCMP332</strain>
    </source>
</reference>
<proteinExistence type="inferred from homology"/>
<keyword evidence="6" id="KW-0498">Mitosis</keyword>
<name>A0ABD3P999_9STRA</name>
<sequence length="469" mass="54082">MSSNSAAFPVLKNAMILQIMAELEIPLTESELVEPGRCRERVREVFSQLLCTCWGLTPAELSSLPTRTLARLSSTNESSPTSISTYPHLYADALVETKFFCLLQKLLKICGYDDFGFRDLSAPTGRRFRRQLSACINFMKYREDMNHLLSTVLEEIDCLFDDFYSCFPPKRADMFAALEEVAEEHMILQDHLKELREIHQEKLREKEEAEAECQEMEAEIAQQNKVQSSIRQENHLLQKSANELKDQIANLSIALRELQAEERQLNKEVVHSPGRIKEDVKKAEKDLEDIKALIEEKEHERNVMSRKIENMVQGEECVKAALEVMEDLDEKVQEYEVAVEDVEDMRRKVEEVESALEKKKALKEKREAEIRDLEARSLDSKTKLTKRLEAAKLELNLAVNKLGAVEEKRLDGIARVEASQKRVKEMEASIEAETKRTDKEILQRIASFREFEKVFMSKHKPLNEMVCGV</sequence>
<evidence type="ECO:0000256" key="6">
    <source>
        <dbReference type="ARBA" id="ARBA00022776"/>
    </source>
</evidence>
<evidence type="ECO:0000256" key="8">
    <source>
        <dbReference type="ARBA" id="ARBA00023054"/>
    </source>
</evidence>
<keyword evidence="8 12" id="KW-0175">Coiled coil</keyword>
<dbReference type="PANTHER" id="PTHR21650:SF2">
    <property type="entry name" value="KINETOCHORE PROTEIN NUF2"/>
    <property type="match status" value="1"/>
</dbReference>
<dbReference type="Proteomes" id="UP001516023">
    <property type="component" value="Unassembled WGS sequence"/>
</dbReference>
<dbReference type="GO" id="GO:0000776">
    <property type="term" value="C:kinetochore"/>
    <property type="evidence" value="ECO:0007669"/>
    <property type="project" value="UniProtKB-KW"/>
</dbReference>